<keyword evidence="1 5" id="KW-0479">Metal-binding</keyword>
<evidence type="ECO:0000313" key="9">
    <source>
        <dbReference type="Proteomes" id="UP000694425"/>
    </source>
</evidence>
<protein>
    <recommendedName>
        <fullName evidence="7">C3H1-type domain-containing protein</fullName>
    </recommendedName>
</protein>
<dbReference type="Gene3D" id="3.30.1370.210">
    <property type="match status" value="1"/>
</dbReference>
<dbReference type="FunFam" id="4.10.1000.10:FF:000024">
    <property type="entry name" value="Zinc finger CCCH domain-containing protein 11A"/>
    <property type="match status" value="1"/>
</dbReference>
<feature type="compositionally biased region" description="Polar residues" evidence="6">
    <location>
        <begin position="122"/>
        <end position="135"/>
    </location>
</feature>
<dbReference type="SMART" id="SM00356">
    <property type="entry name" value="ZnF_C3H1"/>
    <property type="match status" value="3"/>
</dbReference>
<dbReference type="GeneTree" id="ENSGT00920000149095"/>
<accession>A0A8C7BI92</accession>
<dbReference type="InterPro" id="IPR000571">
    <property type="entry name" value="Znf_CCCH"/>
</dbReference>
<dbReference type="CTD" id="9877"/>
<feature type="compositionally biased region" description="Basic and acidic residues" evidence="6">
    <location>
        <begin position="331"/>
        <end position="353"/>
    </location>
</feature>
<feature type="compositionally biased region" description="Acidic residues" evidence="6">
    <location>
        <begin position="160"/>
        <end position="175"/>
    </location>
</feature>
<feature type="region of interest" description="Disordered" evidence="6">
    <location>
        <begin position="676"/>
        <end position="737"/>
    </location>
</feature>
<feature type="compositionally biased region" description="Basic and acidic residues" evidence="6">
    <location>
        <begin position="527"/>
        <end position="545"/>
    </location>
</feature>
<dbReference type="PANTHER" id="PTHR15725">
    <property type="entry name" value="ZN-FINGER, C-X8-C-X5-C-X3-H TYPE-CONTAINING"/>
    <property type="match status" value="1"/>
</dbReference>
<dbReference type="Pfam" id="PF15663">
    <property type="entry name" value="zf-CCCH_3"/>
    <property type="match status" value="1"/>
</dbReference>
<feature type="zinc finger region" description="C3H1-type" evidence="5">
    <location>
        <begin position="2"/>
        <end position="29"/>
    </location>
</feature>
<feature type="domain" description="C3H1-type" evidence="7">
    <location>
        <begin position="2"/>
        <end position="29"/>
    </location>
</feature>
<dbReference type="AlphaFoldDB" id="A0A8C7BI92"/>
<feature type="region of interest" description="Disordered" evidence="6">
    <location>
        <begin position="122"/>
        <end position="204"/>
    </location>
</feature>
<organism evidence="8 9">
    <name type="scientific">Neovison vison</name>
    <name type="common">American mink</name>
    <name type="synonym">Mustela vison</name>
    <dbReference type="NCBI Taxonomy" id="452646"/>
    <lineage>
        <taxon>Eukaryota</taxon>
        <taxon>Metazoa</taxon>
        <taxon>Chordata</taxon>
        <taxon>Craniata</taxon>
        <taxon>Vertebrata</taxon>
        <taxon>Euteleostomi</taxon>
        <taxon>Mammalia</taxon>
        <taxon>Eutheria</taxon>
        <taxon>Laurasiatheria</taxon>
        <taxon>Carnivora</taxon>
        <taxon>Caniformia</taxon>
        <taxon>Musteloidea</taxon>
        <taxon>Mustelidae</taxon>
        <taxon>Mustelinae</taxon>
        <taxon>Neogale</taxon>
    </lineage>
</organism>
<evidence type="ECO:0000313" key="8">
    <source>
        <dbReference type="Ensembl" id="ENSNVIP00000020923.1"/>
    </source>
</evidence>
<dbReference type="GO" id="GO:0008270">
    <property type="term" value="F:zinc ion binding"/>
    <property type="evidence" value="ECO:0007669"/>
    <property type="project" value="UniProtKB-KW"/>
</dbReference>
<feature type="compositionally biased region" description="Basic and acidic residues" evidence="6">
    <location>
        <begin position="479"/>
        <end position="488"/>
    </location>
</feature>
<feature type="region of interest" description="Disordered" evidence="6">
    <location>
        <begin position="527"/>
        <end position="598"/>
    </location>
</feature>
<dbReference type="InterPro" id="IPR041686">
    <property type="entry name" value="Znf-CCCH_3"/>
</dbReference>
<dbReference type="RefSeq" id="XP_044123598.1">
    <property type="nucleotide sequence ID" value="XM_044267663.1"/>
</dbReference>
<reference evidence="8" key="1">
    <citation type="submission" date="2025-08" db="UniProtKB">
        <authorList>
            <consortium name="Ensembl"/>
        </authorList>
    </citation>
    <scope>IDENTIFICATION</scope>
</reference>
<dbReference type="GeneID" id="122918817"/>
<keyword evidence="4 5" id="KW-0862">Zinc</keyword>
<dbReference type="Proteomes" id="UP000694425">
    <property type="component" value="Unplaced"/>
</dbReference>
<keyword evidence="9" id="KW-1185">Reference proteome</keyword>
<feature type="region of interest" description="Disordered" evidence="6">
    <location>
        <begin position="412"/>
        <end position="511"/>
    </location>
</feature>
<feature type="region of interest" description="Disordered" evidence="6">
    <location>
        <begin position="331"/>
        <end position="363"/>
    </location>
</feature>
<sequence>MPNQGEDCYFFFYSTCTKGDSCPFRHCEAALGNETVCTLWQEGRCFRQVCRFRHMEIDKKRSEIPCYWENQPMGCQKLNCAFHHNRGRYVDGLFLPPSKTVLPTVPESPEEEVKANQLTVQQNKLSVQSNPSPQLRSVMKVESSENVPSPTHPPVVINAADDDEDDDDQFSEEGDETKTPILQPPPEAHNGLRTASARKPGVSLKQGECLNFGIKTLEEIKSKKMKEKSKKQGGEEPLVRLSLTERLGKRKFSVGGDSDPPLKRSLAQRLGKKVEATETNTDKAPKKVHVSKSLKERLGMSAGPNSEEAAERGTKVGEIHVKTLEEILLEKASQKRGELQPKLKTEGPSKVDDTTLGTRSPSTIRIKTFSEVLAEKKHRQQEAERQKSKKDVTCIKLKTDSEIKKTVVLPPVVTSKGQSEEPAGRAKSMQEVHIKTLEEIKQEKALRVQQSSEGSTSSQPQPEATPGARRLLRITKKTGIKEEKKLQEGSEIASQSGVNRTEAKEVSEEATGVGITKIQVKRCETMREKHMQKQLERGTSQKEKSVLTPLRGDVDSCNTQIGEKPVLTPVPGLTRHLAKRPSTKSSPKAEVETSGSGDSILNVKCAAQSLEKRSKAKPKVNVKPSVVKVVSSPKLAPKRKAVEAHPAVIAAVKPLSSSSVLQESPTKKAAVAVVPLLSEDKSVTVPEMEKPRDSLVLPPTQSSSDSSPPEVSGPSSSQMATKTRRLSSTSTGKPPLSVEDDFEKLIWEISGGKLEAEIDLDPGKDEDDLLLELSEMIDS</sequence>
<feature type="compositionally biased region" description="Basic and acidic residues" evidence="6">
    <location>
        <begin position="418"/>
        <end position="446"/>
    </location>
</feature>
<evidence type="ECO:0000256" key="4">
    <source>
        <dbReference type="ARBA" id="ARBA00022833"/>
    </source>
</evidence>
<feature type="compositionally biased region" description="Low complexity" evidence="6">
    <location>
        <begin position="698"/>
        <end position="717"/>
    </location>
</feature>
<feature type="compositionally biased region" description="Basic and acidic residues" evidence="6">
    <location>
        <begin position="272"/>
        <end position="285"/>
    </location>
</feature>
<name>A0A8C7BI92_NEOVI</name>
<evidence type="ECO:0000256" key="2">
    <source>
        <dbReference type="ARBA" id="ARBA00022737"/>
    </source>
</evidence>
<dbReference type="Ensembl" id="ENSNVIT00000024379.1">
    <property type="protein sequence ID" value="ENSNVIP00000020923.1"/>
    <property type="gene ID" value="ENSNVIG00000016363.1"/>
</dbReference>
<gene>
    <name evidence="8" type="primary">ZC3H11A</name>
</gene>
<dbReference type="PANTHER" id="PTHR15725:SF2">
    <property type="entry name" value="ZINC FINGER CCCH DOMAIN-CONTAINING PROTEIN 11A"/>
    <property type="match status" value="1"/>
</dbReference>
<feature type="region of interest" description="Disordered" evidence="6">
    <location>
        <begin position="223"/>
        <end position="314"/>
    </location>
</feature>
<keyword evidence="2" id="KW-0677">Repeat</keyword>
<evidence type="ECO:0000256" key="1">
    <source>
        <dbReference type="ARBA" id="ARBA00022723"/>
    </source>
</evidence>
<feature type="compositionally biased region" description="Polar residues" evidence="6">
    <location>
        <begin position="448"/>
        <end position="462"/>
    </location>
</feature>
<evidence type="ECO:0000259" key="7">
    <source>
        <dbReference type="PROSITE" id="PS50103"/>
    </source>
</evidence>
<evidence type="ECO:0000256" key="3">
    <source>
        <dbReference type="ARBA" id="ARBA00022771"/>
    </source>
</evidence>
<feature type="compositionally biased region" description="Basic and acidic residues" evidence="6">
    <location>
        <begin position="678"/>
        <end position="693"/>
    </location>
</feature>
<keyword evidence="3 5" id="KW-0863">Zinc-finger</keyword>
<dbReference type="PROSITE" id="PS50103">
    <property type="entry name" value="ZF_C3H1"/>
    <property type="match status" value="1"/>
</dbReference>
<feature type="compositionally biased region" description="Polar residues" evidence="6">
    <location>
        <begin position="718"/>
        <end position="732"/>
    </location>
</feature>
<evidence type="ECO:0000256" key="5">
    <source>
        <dbReference type="PROSITE-ProRule" id="PRU00723"/>
    </source>
</evidence>
<proteinExistence type="predicted"/>
<evidence type="ECO:0000256" key="6">
    <source>
        <dbReference type="SAM" id="MobiDB-lite"/>
    </source>
</evidence>
<reference evidence="8" key="2">
    <citation type="submission" date="2025-09" db="UniProtKB">
        <authorList>
            <consortium name="Ensembl"/>
        </authorList>
    </citation>
    <scope>IDENTIFICATION</scope>
</reference>
<dbReference type="GO" id="GO:0016973">
    <property type="term" value="P:poly(A)+ mRNA export from nucleus"/>
    <property type="evidence" value="ECO:0007669"/>
    <property type="project" value="TreeGrafter"/>
</dbReference>